<dbReference type="OrthoDB" id="2375320at2"/>
<reference evidence="2" key="1">
    <citation type="submission" date="2016-10" db="EMBL/GenBank/DDBJ databases">
        <authorList>
            <person name="Varghese N."/>
            <person name="Submissions S."/>
        </authorList>
    </citation>
    <scope>NUCLEOTIDE SEQUENCE [LARGE SCALE GENOMIC DNA]</scope>
    <source>
        <strain evidence="2">LMG 2223</strain>
    </source>
</reference>
<evidence type="ECO:0000313" key="2">
    <source>
        <dbReference type="Proteomes" id="UP000198600"/>
    </source>
</evidence>
<evidence type="ECO:0000313" key="1">
    <source>
        <dbReference type="EMBL" id="SDV11861.1"/>
    </source>
</evidence>
<dbReference type="RefSeq" id="WP_084379788.1">
    <property type="nucleotide sequence ID" value="NZ_LS483433.1"/>
</dbReference>
<dbReference type="AlphaFoldDB" id="A0A1H2P382"/>
<sequence>MRRFDTKPLIALAAAPEDQDDPWYKDAEQAVQYMKANSESDEIVIYASAPFFLIVGALAPTDNVTPPDGEALQNLSLSTDVTWRIQKSWCSDEGHRVYIEAPFPEESGSALAEGEPLVIRRRLEGVHTGSTPIEISQKLIHCLDIHYVDERKAYCRLNDNGDIEDVIRILKLQIPDQMEGREVVTILRKDLDNYMALAEMALVMKFDFTRYVAGSFNGWQGADRYNRDEPDLFYHGGSTSKASFAHGAMVVRPIASVEEQEEAWRKDLDGDPDREYAVFKIYDRKHDRQVETSCSPEHIVSYFEESDLPWQISPAFFRSEVLNRFKGDPEKYTLEDRSISCRGAWHLKSYDINEAGQVHAYIWDLSKLPYDEQLYWKAFNEWPKAPISERAHRTDIEGSWYTEYHPLDSLKRKIRTLDKRKPAWWNPRGEELIDSVLAPATDSPKEWGDEIMALDQCLVEGFLDKPLRKVAEAKGRALEPTWRSLKLLYEILVGSSINAEDAKQILAPMRKLHELRNEIRGHATNEKKAVAIREARTTHGNFRTHFFHLAEGCDHALVAVLRALEIDIDE</sequence>
<gene>
    <name evidence="1" type="ORF">SAMN05216202_5365</name>
</gene>
<proteinExistence type="predicted"/>
<organism evidence="1 2">
    <name type="scientific">Pseudomonas mucidolens</name>
    <dbReference type="NCBI Taxonomy" id="46679"/>
    <lineage>
        <taxon>Bacteria</taxon>
        <taxon>Pseudomonadati</taxon>
        <taxon>Pseudomonadota</taxon>
        <taxon>Gammaproteobacteria</taxon>
        <taxon>Pseudomonadales</taxon>
        <taxon>Pseudomonadaceae</taxon>
        <taxon>Pseudomonas</taxon>
    </lineage>
</organism>
<dbReference type="STRING" id="46679.SAMN05216202_5365"/>
<name>A0A1H2P382_9PSED</name>
<protein>
    <submittedName>
        <fullName evidence="1">Uncharacterized protein</fullName>
    </submittedName>
</protein>
<dbReference type="EMBL" id="LT629802">
    <property type="protein sequence ID" value="SDV11861.1"/>
    <property type="molecule type" value="Genomic_DNA"/>
</dbReference>
<dbReference type="Proteomes" id="UP000198600">
    <property type="component" value="Chromosome I"/>
</dbReference>
<keyword evidence="2" id="KW-1185">Reference proteome</keyword>
<accession>A0A1H2P382</accession>